<evidence type="ECO:0000313" key="1">
    <source>
        <dbReference type="EMBL" id="MBK1715636.1"/>
    </source>
</evidence>
<proteinExistence type="predicted"/>
<evidence type="ECO:0000313" key="2">
    <source>
        <dbReference type="Proteomes" id="UP001041814"/>
    </source>
</evidence>
<dbReference type="Proteomes" id="UP001041814">
    <property type="component" value="Unassembled WGS sequence"/>
</dbReference>
<reference evidence="1" key="2">
    <citation type="journal article" date="2020" name="Microorganisms">
        <title>Osmotic Adaptation and Compatible Solute Biosynthesis of Phototrophic Bacteria as Revealed from Genome Analyses.</title>
        <authorList>
            <person name="Imhoff J.F."/>
            <person name="Rahn T."/>
            <person name="Kunzel S."/>
            <person name="Keller A."/>
            <person name="Neulinger S.C."/>
        </authorList>
    </citation>
    <scope>NUCLEOTIDE SEQUENCE</scope>
    <source>
        <strain evidence="1">IM 151</strain>
    </source>
</reference>
<comment type="caution">
    <text evidence="1">The sequence shown here is derived from an EMBL/GenBank/DDBJ whole genome shotgun (WGS) entry which is preliminary data.</text>
</comment>
<name>A0ABS1E2L2_RUBGE</name>
<keyword evidence="2" id="KW-1185">Reference proteome</keyword>
<dbReference type="RefSeq" id="WP_200380144.1">
    <property type="nucleotide sequence ID" value="NZ_NRRU01000139.1"/>
</dbReference>
<accession>A0ABS1E2L2</accession>
<sequence>MSSFIYYSLTARDTERAIVRAGLALGLDWRDESALRSVVKEALDRRQGLHRGTELPRQGAARLRLNLCALLVLMRRIELALDPASDYAPGPSWQALSRVLDQELAGRLAG</sequence>
<reference evidence="1" key="1">
    <citation type="submission" date="2017-08" db="EMBL/GenBank/DDBJ databases">
        <authorList>
            <person name="Imhoff J.F."/>
            <person name="Rahn T."/>
            <person name="Kuenzel S."/>
            <person name="Neulinger S.C."/>
        </authorList>
    </citation>
    <scope>NUCLEOTIDE SEQUENCE</scope>
    <source>
        <strain evidence="1">IM 151</strain>
    </source>
</reference>
<dbReference type="EMBL" id="NRRU01000139">
    <property type="protein sequence ID" value="MBK1715636.1"/>
    <property type="molecule type" value="Genomic_DNA"/>
</dbReference>
<protein>
    <submittedName>
        <fullName evidence="1">Uncharacterized protein</fullName>
    </submittedName>
</protein>
<organism evidence="1 2">
    <name type="scientific">Rubrivivax gelatinosus</name>
    <name type="common">Rhodocyclus gelatinosus</name>
    <name type="synonym">Rhodopseudomonas gelatinosa</name>
    <dbReference type="NCBI Taxonomy" id="28068"/>
    <lineage>
        <taxon>Bacteria</taxon>
        <taxon>Pseudomonadati</taxon>
        <taxon>Pseudomonadota</taxon>
        <taxon>Betaproteobacteria</taxon>
        <taxon>Burkholderiales</taxon>
        <taxon>Sphaerotilaceae</taxon>
        <taxon>Rubrivivax</taxon>
    </lineage>
</organism>
<gene>
    <name evidence="1" type="ORF">CKO43_23070</name>
</gene>